<accession>A0ABW5RIM4</accession>
<sequence>MSTVIEVYPSSSHLPTFKELADEVQAVLIEHRANPYLAEIIGDLSDADLRPHIERVMDMPGGKRWARFDDEAETLDFRDGDYGWLSFPVIEYAFDFYLDDDVNEFEDVSHAAVIADHAERAAKIGTLAGFPFEKAAQVEHCWFLRMQAAQPLQTRILAGYVAVALARLTSGFIFSDDGGVDYDRVPTEPESFLSWYPEWITHDMLGPSSHGSSMQEDQR</sequence>
<dbReference type="Proteomes" id="UP001597453">
    <property type="component" value="Unassembled WGS sequence"/>
</dbReference>
<reference evidence="2" key="1">
    <citation type="journal article" date="2019" name="Int. J. Syst. Evol. Microbiol.">
        <title>The Global Catalogue of Microorganisms (GCM) 10K type strain sequencing project: providing services to taxonomists for standard genome sequencing and annotation.</title>
        <authorList>
            <consortium name="The Broad Institute Genomics Platform"/>
            <consortium name="The Broad Institute Genome Sequencing Center for Infectious Disease"/>
            <person name="Wu L."/>
            <person name="Ma J."/>
        </authorList>
    </citation>
    <scope>NUCLEOTIDE SEQUENCE [LARGE SCALE GENOMIC DNA]</scope>
    <source>
        <strain evidence="2">TISTR 1511</strain>
    </source>
</reference>
<name>A0ABW5RIM4_9MICO</name>
<keyword evidence="2" id="KW-1185">Reference proteome</keyword>
<organism evidence="1 2">
    <name type="scientific">Gulosibacter bifidus</name>
    <dbReference type="NCBI Taxonomy" id="272239"/>
    <lineage>
        <taxon>Bacteria</taxon>
        <taxon>Bacillati</taxon>
        <taxon>Actinomycetota</taxon>
        <taxon>Actinomycetes</taxon>
        <taxon>Micrococcales</taxon>
        <taxon>Microbacteriaceae</taxon>
        <taxon>Gulosibacter</taxon>
    </lineage>
</organism>
<gene>
    <name evidence="1" type="ORF">ACFSUQ_05710</name>
</gene>
<evidence type="ECO:0000313" key="2">
    <source>
        <dbReference type="Proteomes" id="UP001597453"/>
    </source>
</evidence>
<evidence type="ECO:0000313" key="1">
    <source>
        <dbReference type="EMBL" id="MFD2674797.1"/>
    </source>
</evidence>
<protein>
    <submittedName>
        <fullName evidence="1">Uncharacterized protein</fullName>
    </submittedName>
</protein>
<comment type="caution">
    <text evidence="1">The sequence shown here is derived from an EMBL/GenBank/DDBJ whole genome shotgun (WGS) entry which is preliminary data.</text>
</comment>
<proteinExistence type="predicted"/>
<dbReference type="RefSeq" id="WP_066056098.1">
    <property type="nucleotide sequence ID" value="NZ_JBHUNF010000003.1"/>
</dbReference>
<dbReference type="EMBL" id="JBHUNF010000003">
    <property type="protein sequence ID" value="MFD2674797.1"/>
    <property type="molecule type" value="Genomic_DNA"/>
</dbReference>